<keyword evidence="2" id="KW-1185">Reference proteome</keyword>
<comment type="caution">
    <text evidence="1">The sequence shown here is derived from an EMBL/GenBank/DDBJ whole genome shotgun (WGS) entry which is preliminary data.</text>
</comment>
<proteinExistence type="predicted"/>
<evidence type="ECO:0000313" key="1">
    <source>
        <dbReference type="EMBL" id="KAI3362282.1"/>
    </source>
</evidence>
<evidence type="ECO:0000313" key="2">
    <source>
        <dbReference type="Proteomes" id="UP000831701"/>
    </source>
</evidence>
<sequence length="444" mass="48904">MSITNTPTSNDACLSIVHSLMCHRQGGESESFAKRAIESLVKKLKEKKDELDSLITAITTNGAHPSKCVTIQRTLDGRLQVAGRKGFPHVVYARLWRWPDLHKNELKHVKYCQYAFDLKCDNVCVNPYHYERVVSPGIGKLIRADPFKFRSALGKGRMLPQTGAETAASPLRCLNIRTGIYSIIRPCLTQGITGLLPMKLRSSPPYPITLLQNTGAPLRTLRWTCRSGETFKVPSTCPIVTVDGYVDPSGGDRFCLGQLSNVHRTENIERARLHIGKGVQLECKGEGDVWVRCLSDHAVFVQSYYLDREAGRAPGDAVHKIYPSAYIKVFDLRQCHRQMQQQAATAQAAAAAQAAAVAGNIPGPGSVGGIAPAISLSAAAGIGVDDLRRLCILRMSFVKGWGPDYPRQSIKETPCWIEIHLHRALQLLDEVLHTMPIADPQPLD</sequence>
<dbReference type="Proteomes" id="UP000831701">
    <property type="component" value="Chromosome 15"/>
</dbReference>
<accession>A0ACB8W340</accession>
<protein>
    <submittedName>
        <fullName evidence="1">Uncharacterized protein</fullName>
    </submittedName>
</protein>
<name>A0ACB8W340_9TELE</name>
<gene>
    <name evidence="1" type="ORF">L3Q82_012600</name>
</gene>
<organism evidence="1 2">
    <name type="scientific">Scortum barcoo</name>
    <name type="common">barcoo grunter</name>
    <dbReference type="NCBI Taxonomy" id="214431"/>
    <lineage>
        <taxon>Eukaryota</taxon>
        <taxon>Metazoa</taxon>
        <taxon>Chordata</taxon>
        <taxon>Craniata</taxon>
        <taxon>Vertebrata</taxon>
        <taxon>Euteleostomi</taxon>
        <taxon>Actinopterygii</taxon>
        <taxon>Neopterygii</taxon>
        <taxon>Teleostei</taxon>
        <taxon>Neoteleostei</taxon>
        <taxon>Acanthomorphata</taxon>
        <taxon>Eupercaria</taxon>
        <taxon>Centrarchiformes</taxon>
        <taxon>Terapontoidei</taxon>
        <taxon>Terapontidae</taxon>
        <taxon>Scortum</taxon>
    </lineage>
</organism>
<reference evidence="1" key="1">
    <citation type="submission" date="2022-04" db="EMBL/GenBank/DDBJ databases">
        <title>Jade perch genome.</title>
        <authorList>
            <person name="Chao B."/>
        </authorList>
    </citation>
    <scope>NUCLEOTIDE SEQUENCE</scope>
    <source>
        <strain evidence="1">CB-2022</strain>
    </source>
</reference>
<dbReference type="EMBL" id="CM041545">
    <property type="protein sequence ID" value="KAI3362282.1"/>
    <property type="molecule type" value="Genomic_DNA"/>
</dbReference>